<name>A0AA40G7I6_9HYME</name>
<sequence length="127" mass="13995">MEVRQDRASCYAKYPETGQRVPYRKDEATSGFLARAILVRCSTSVFRMDACPGNLSQEGDIDRAVSGEARKGRNDSRDLSGREDATLGGIPEAKRDGRRRVGAAAQELFEEVTPLFSQRALERGVKG</sequence>
<accession>A0AA40G7I6</accession>
<keyword evidence="3" id="KW-1185">Reference proteome</keyword>
<evidence type="ECO:0000313" key="3">
    <source>
        <dbReference type="Proteomes" id="UP001177670"/>
    </source>
</evidence>
<evidence type="ECO:0000256" key="1">
    <source>
        <dbReference type="SAM" id="MobiDB-lite"/>
    </source>
</evidence>
<protein>
    <submittedName>
        <fullName evidence="2">Uncharacterized protein</fullName>
    </submittedName>
</protein>
<feature type="region of interest" description="Disordered" evidence="1">
    <location>
        <begin position="53"/>
        <end position="99"/>
    </location>
</feature>
<dbReference type="Proteomes" id="UP001177670">
    <property type="component" value="Unassembled WGS sequence"/>
</dbReference>
<organism evidence="2 3">
    <name type="scientific">Melipona bicolor</name>
    <dbReference type="NCBI Taxonomy" id="60889"/>
    <lineage>
        <taxon>Eukaryota</taxon>
        <taxon>Metazoa</taxon>
        <taxon>Ecdysozoa</taxon>
        <taxon>Arthropoda</taxon>
        <taxon>Hexapoda</taxon>
        <taxon>Insecta</taxon>
        <taxon>Pterygota</taxon>
        <taxon>Neoptera</taxon>
        <taxon>Endopterygota</taxon>
        <taxon>Hymenoptera</taxon>
        <taxon>Apocrita</taxon>
        <taxon>Aculeata</taxon>
        <taxon>Apoidea</taxon>
        <taxon>Anthophila</taxon>
        <taxon>Apidae</taxon>
        <taxon>Melipona</taxon>
    </lineage>
</organism>
<reference evidence="2" key="1">
    <citation type="submission" date="2021-10" db="EMBL/GenBank/DDBJ databases">
        <title>Melipona bicolor Genome sequencing and assembly.</title>
        <authorList>
            <person name="Araujo N.S."/>
            <person name="Arias M.C."/>
        </authorList>
    </citation>
    <scope>NUCLEOTIDE SEQUENCE</scope>
    <source>
        <strain evidence="2">USP_2M_L1-L4_2017</strain>
        <tissue evidence="2">Whole body</tissue>
    </source>
</reference>
<comment type="caution">
    <text evidence="2">The sequence shown here is derived from an EMBL/GenBank/DDBJ whole genome shotgun (WGS) entry which is preliminary data.</text>
</comment>
<dbReference type="AlphaFoldDB" id="A0AA40G7I6"/>
<gene>
    <name evidence="2" type="ORF">K0M31_013930</name>
</gene>
<dbReference type="EMBL" id="JAHYIQ010000004">
    <property type="protein sequence ID" value="KAK1132547.1"/>
    <property type="molecule type" value="Genomic_DNA"/>
</dbReference>
<proteinExistence type="predicted"/>
<evidence type="ECO:0000313" key="2">
    <source>
        <dbReference type="EMBL" id="KAK1132547.1"/>
    </source>
</evidence>
<feature type="compositionally biased region" description="Basic and acidic residues" evidence="1">
    <location>
        <begin position="60"/>
        <end position="85"/>
    </location>
</feature>